<dbReference type="PANTHER" id="PTHR46438:SF11">
    <property type="entry name" value="LIPASE-RELATED"/>
    <property type="match status" value="1"/>
</dbReference>
<dbReference type="OrthoDB" id="975949at2"/>
<gene>
    <name evidence="2" type="ORF">EZE20_01425</name>
</gene>
<dbReference type="PRINTS" id="PR00111">
    <property type="entry name" value="ABHYDROLASE"/>
</dbReference>
<dbReference type="PANTHER" id="PTHR46438">
    <property type="entry name" value="ALPHA/BETA-HYDROLASES SUPERFAMILY PROTEIN"/>
    <property type="match status" value="1"/>
</dbReference>
<dbReference type="EMBL" id="SMJU01000001">
    <property type="protein sequence ID" value="TDB69021.1"/>
    <property type="molecule type" value="Genomic_DNA"/>
</dbReference>
<dbReference type="Gene3D" id="3.40.50.1820">
    <property type="entry name" value="alpha/beta hydrolase"/>
    <property type="match status" value="1"/>
</dbReference>
<feature type="domain" description="AB hydrolase-1" evidence="1">
    <location>
        <begin position="34"/>
        <end position="273"/>
    </location>
</feature>
<keyword evidence="2" id="KW-0378">Hydrolase</keyword>
<dbReference type="InterPro" id="IPR000073">
    <property type="entry name" value="AB_hydrolase_1"/>
</dbReference>
<dbReference type="InterPro" id="IPR029058">
    <property type="entry name" value="AB_hydrolase_fold"/>
</dbReference>
<dbReference type="AlphaFoldDB" id="A0A4R4KRH3"/>
<evidence type="ECO:0000313" key="3">
    <source>
        <dbReference type="Proteomes" id="UP000295706"/>
    </source>
</evidence>
<comment type="caution">
    <text evidence="2">The sequence shown here is derived from an EMBL/GenBank/DDBJ whole genome shotgun (WGS) entry which is preliminary data.</text>
</comment>
<dbReference type="GO" id="GO:0016787">
    <property type="term" value="F:hydrolase activity"/>
    <property type="evidence" value="ECO:0007669"/>
    <property type="project" value="UniProtKB-KW"/>
</dbReference>
<evidence type="ECO:0000313" key="2">
    <source>
        <dbReference type="EMBL" id="TDB69021.1"/>
    </source>
</evidence>
<accession>A0A4R4KRH3</accession>
<protein>
    <submittedName>
        <fullName evidence="2">Alpha/beta hydrolase</fullName>
    </submittedName>
</protein>
<sequence>MFPPDIFPEGFFFKQTRMNEFPLHVTRLGNGPKVLLAFHGIGQDGAGCFQSWAELLGHQYTIYAFDLFFHGKSNVTHHELNFETKLSPLTKERWQQLMQTFILAQKLTHFDLVGFSMGGRFALATAEGFPAQCRQLFLLAPDGVSEHPLYRLATRFSPVRAVFRYVMQHPAIMFSAMSLAQKMSLIPVSTARFVKNMLQTPTQRDVIYQSWVHFRRLRFSIPELYEHLQTNHVKLWLFVGTRDTILPARQVKALARLLPKNQVVILECGHAQLVAKAARYLLQQNDFTGSY</sequence>
<evidence type="ECO:0000259" key="1">
    <source>
        <dbReference type="Pfam" id="PF00561"/>
    </source>
</evidence>
<dbReference type="Pfam" id="PF00561">
    <property type="entry name" value="Abhydrolase_1"/>
    <property type="match status" value="1"/>
</dbReference>
<organism evidence="2 3">
    <name type="scientific">Arundinibacter roseus</name>
    <dbReference type="NCBI Taxonomy" id="2070510"/>
    <lineage>
        <taxon>Bacteria</taxon>
        <taxon>Pseudomonadati</taxon>
        <taxon>Bacteroidota</taxon>
        <taxon>Cytophagia</taxon>
        <taxon>Cytophagales</taxon>
        <taxon>Spirosomataceae</taxon>
        <taxon>Arundinibacter</taxon>
    </lineage>
</organism>
<dbReference type="Proteomes" id="UP000295706">
    <property type="component" value="Unassembled WGS sequence"/>
</dbReference>
<keyword evidence="3" id="KW-1185">Reference proteome</keyword>
<dbReference type="SUPFAM" id="SSF53474">
    <property type="entry name" value="alpha/beta-Hydrolases"/>
    <property type="match status" value="1"/>
</dbReference>
<proteinExistence type="predicted"/>
<name>A0A4R4KRH3_9BACT</name>
<reference evidence="2 3" key="1">
    <citation type="submission" date="2019-02" db="EMBL/GenBank/DDBJ databases">
        <title>Arundinibacter roseus gen. nov., sp. nov., a new member of the family Cytophagaceae.</title>
        <authorList>
            <person name="Szuroczki S."/>
            <person name="Khayer B."/>
            <person name="Sproer C."/>
            <person name="Toumi M."/>
            <person name="Szabo A."/>
            <person name="Felfoldi T."/>
            <person name="Schumann P."/>
            <person name="Toth E."/>
        </authorList>
    </citation>
    <scope>NUCLEOTIDE SEQUENCE [LARGE SCALE GENOMIC DNA]</scope>
    <source>
        <strain evidence="2 3">DMA-k-7a</strain>
    </source>
</reference>